<reference evidence="1 2" key="1">
    <citation type="submission" date="2019-05" db="EMBL/GenBank/DDBJ databases">
        <title>Emergence of the Ug99 lineage of the wheat stem rust pathogen through somatic hybridization.</title>
        <authorList>
            <person name="Li F."/>
            <person name="Upadhyaya N.M."/>
            <person name="Sperschneider J."/>
            <person name="Matny O."/>
            <person name="Nguyen-Phuc H."/>
            <person name="Mago R."/>
            <person name="Raley C."/>
            <person name="Miller M.E."/>
            <person name="Silverstein K.A.T."/>
            <person name="Henningsen E."/>
            <person name="Hirsch C.D."/>
            <person name="Visser B."/>
            <person name="Pretorius Z.A."/>
            <person name="Steffenson B.J."/>
            <person name="Schwessinger B."/>
            <person name="Dodds P.N."/>
            <person name="Figueroa M."/>
        </authorList>
    </citation>
    <scope>NUCLEOTIDE SEQUENCE [LARGE SCALE GENOMIC DNA]</scope>
    <source>
        <strain evidence="1">21-0</strain>
    </source>
</reference>
<dbReference type="EMBL" id="VSWC01000015">
    <property type="protein sequence ID" value="KAA1113269.1"/>
    <property type="molecule type" value="Genomic_DNA"/>
</dbReference>
<dbReference type="AlphaFoldDB" id="A0A5B0QJJ2"/>
<organism evidence="1 2">
    <name type="scientific">Puccinia graminis f. sp. tritici</name>
    <dbReference type="NCBI Taxonomy" id="56615"/>
    <lineage>
        <taxon>Eukaryota</taxon>
        <taxon>Fungi</taxon>
        <taxon>Dikarya</taxon>
        <taxon>Basidiomycota</taxon>
        <taxon>Pucciniomycotina</taxon>
        <taxon>Pucciniomycetes</taxon>
        <taxon>Pucciniales</taxon>
        <taxon>Pucciniaceae</taxon>
        <taxon>Puccinia</taxon>
    </lineage>
</organism>
<proteinExistence type="predicted"/>
<keyword evidence="2" id="KW-1185">Reference proteome</keyword>
<accession>A0A5B0QJJ2</accession>
<protein>
    <submittedName>
        <fullName evidence="1">Uncharacterized protein</fullName>
    </submittedName>
</protein>
<evidence type="ECO:0000313" key="2">
    <source>
        <dbReference type="Proteomes" id="UP000324748"/>
    </source>
</evidence>
<gene>
    <name evidence="1" type="ORF">PGT21_026887</name>
</gene>
<comment type="caution">
    <text evidence="1">The sequence shown here is derived from an EMBL/GenBank/DDBJ whole genome shotgun (WGS) entry which is preliminary data.</text>
</comment>
<name>A0A5B0QJJ2_PUCGR</name>
<dbReference type="Proteomes" id="UP000324748">
    <property type="component" value="Unassembled WGS sequence"/>
</dbReference>
<evidence type="ECO:0000313" key="1">
    <source>
        <dbReference type="EMBL" id="KAA1113269.1"/>
    </source>
</evidence>
<sequence length="85" mass="10083">MSRQSWCGEIIIRRRDLEARTNERIDRYIDIDKIIITQTETGVHDGQTLSRLKEEQVEVLARRGEIILCVEWAMVMVQRIRVEDV</sequence>